<gene>
    <name evidence="1" type="ORF">ABZ507_28460</name>
</gene>
<evidence type="ECO:0000313" key="1">
    <source>
        <dbReference type="EMBL" id="MEU2125755.1"/>
    </source>
</evidence>
<dbReference type="RefSeq" id="WP_157115007.1">
    <property type="nucleotide sequence ID" value="NZ_JBEYBM010000024.1"/>
</dbReference>
<dbReference type="Proteomes" id="UP001550535">
    <property type="component" value="Unassembled WGS sequence"/>
</dbReference>
<organism evidence="1 2">
    <name type="scientific">Nocardia niwae</name>
    <dbReference type="NCBI Taxonomy" id="626084"/>
    <lineage>
        <taxon>Bacteria</taxon>
        <taxon>Bacillati</taxon>
        <taxon>Actinomycetota</taxon>
        <taxon>Actinomycetes</taxon>
        <taxon>Mycobacteriales</taxon>
        <taxon>Nocardiaceae</taxon>
        <taxon>Nocardia</taxon>
    </lineage>
</organism>
<evidence type="ECO:0000313" key="2">
    <source>
        <dbReference type="Proteomes" id="UP001550535"/>
    </source>
</evidence>
<sequence>MVGTKFSKDDAEPNQNALYALLEQLVQDLDNRHNKQFEEYRKLTEKITGRLNGADAEGNQRGLRDEELQRSRAYALHRSQLAGPVDDNFVGPARIVRIVPESVKRGASIEIHMRDAAPLDRVGFVDTAGGEAPATPVALAEAGSGPDQRYTVVVPKNAETGPVTVRTNTDESLTTSWELTITDEDPPTPVPYTVLVAYTEGSL</sequence>
<reference evidence="1 2" key="1">
    <citation type="submission" date="2024-06" db="EMBL/GenBank/DDBJ databases">
        <title>The Natural Products Discovery Center: Release of the First 8490 Sequenced Strains for Exploring Actinobacteria Biosynthetic Diversity.</title>
        <authorList>
            <person name="Kalkreuter E."/>
            <person name="Kautsar S.A."/>
            <person name="Yang D."/>
            <person name="Bader C.D."/>
            <person name="Teijaro C.N."/>
            <person name="Fluegel L."/>
            <person name="Davis C.M."/>
            <person name="Simpson J.R."/>
            <person name="Lauterbach L."/>
            <person name="Steele A.D."/>
            <person name="Gui C."/>
            <person name="Meng S."/>
            <person name="Li G."/>
            <person name="Viehrig K."/>
            <person name="Ye F."/>
            <person name="Su P."/>
            <person name="Kiefer A.F."/>
            <person name="Nichols A."/>
            <person name="Cepeda A.J."/>
            <person name="Yan W."/>
            <person name="Fan B."/>
            <person name="Jiang Y."/>
            <person name="Adhikari A."/>
            <person name="Zheng C.-J."/>
            <person name="Schuster L."/>
            <person name="Cowan T.M."/>
            <person name="Smanski M.J."/>
            <person name="Chevrette M.G."/>
            <person name="De Carvalho L.P.S."/>
            <person name="Shen B."/>
        </authorList>
    </citation>
    <scope>NUCLEOTIDE SEQUENCE [LARGE SCALE GENOMIC DNA]</scope>
    <source>
        <strain evidence="1 2">NPDC019434</strain>
    </source>
</reference>
<accession>A0ABV2XIP1</accession>
<dbReference type="EMBL" id="JBEYBR010000098">
    <property type="protein sequence ID" value="MEU2125755.1"/>
    <property type="molecule type" value="Genomic_DNA"/>
</dbReference>
<name>A0ABV2XIP1_9NOCA</name>
<proteinExistence type="predicted"/>
<comment type="caution">
    <text evidence="1">The sequence shown here is derived from an EMBL/GenBank/DDBJ whole genome shotgun (WGS) entry which is preliminary data.</text>
</comment>
<keyword evidence="2" id="KW-1185">Reference proteome</keyword>
<protein>
    <submittedName>
        <fullName evidence="1">Uncharacterized protein</fullName>
    </submittedName>
</protein>